<evidence type="ECO:0000256" key="2">
    <source>
        <dbReference type="ARBA" id="ARBA00022801"/>
    </source>
</evidence>
<evidence type="ECO:0000259" key="5">
    <source>
        <dbReference type="PROSITE" id="PS00125"/>
    </source>
</evidence>
<gene>
    <name evidence="6" type="ORF">PPRIM_AZ9-3.1.T0090140</name>
    <name evidence="7" type="ORF">PPRIM_AZ9-3.1.T1370157</name>
</gene>
<dbReference type="EMBL" id="CAJJDM010000140">
    <property type="protein sequence ID" value="CAD8108634.1"/>
    <property type="molecule type" value="Genomic_DNA"/>
</dbReference>
<organism evidence="7 8">
    <name type="scientific">Paramecium primaurelia</name>
    <dbReference type="NCBI Taxonomy" id="5886"/>
    <lineage>
        <taxon>Eukaryota</taxon>
        <taxon>Sar</taxon>
        <taxon>Alveolata</taxon>
        <taxon>Ciliophora</taxon>
        <taxon>Intramacronucleata</taxon>
        <taxon>Oligohymenophorea</taxon>
        <taxon>Peniculida</taxon>
        <taxon>Parameciidae</taxon>
        <taxon>Paramecium</taxon>
    </lineage>
</organism>
<evidence type="ECO:0000313" key="7">
    <source>
        <dbReference type="EMBL" id="CAD8108634.1"/>
    </source>
</evidence>
<keyword evidence="2 4" id="KW-0378">Hydrolase</keyword>
<dbReference type="GO" id="GO:0046872">
    <property type="term" value="F:metal ion binding"/>
    <property type="evidence" value="ECO:0007669"/>
    <property type="project" value="UniProtKB-KW"/>
</dbReference>
<feature type="domain" description="Serine/threonine specific protein phosphatases" evidence="5">
    <location>
        <begin position="109"/>
        <end position="114"/>
    </location>
</feature>
<keyword evidence="8" id="KW-1185">Reference proteome</keyword>
<keyword evidence="3" id="KW-0464">Manganese</keyword>
<accession>A0A8S1PZH6</accession>
<dbReference type="InterPro" id="IPR006186">
    <property type="entry name" value="Ser/Thr-sp_prot-phosphatase"/>
</dbReference>
<dbReference type="PANTHER" id="PTHR45619">
    <property type="entry name" value="SERINE/THREONINE-PROTEIN PHOSPHATASE PP2A-RELATED"/>
    <property type="match status" value="1"/>
</dbReference>
<dbReference type="InterPro" id="IPR004843">
    <property type="entry name" value="Calcineurin-like_PHP"/>
</dbReference>
<dbReference type="OMA" id="IDEKVWC"/>
<comment type="catalytic activity">
    <reaction evidence="4">
        <text>O-phospho-L-threonyl-[protein] + H2O = L-threonyl-[protein] + phosphate</text>
        <dbReference type="Rhea" id="RHEA:47004"/>
        <dbReference type="Rhea" id="RHEA-COMP:11060"/>
        <dbReference type="Rhea" id="RHEA-COMP:11605"/>
        <dbReference type="ChEBI" id="CHEBI:15377"/>
        <dbReference type="ChEBI" id="CHEBI:30013"/>
        <dbReference type="ChEBI" id="CHEBI:43474"/>
        <dbReference type="ChEBI" id="CHEBI:61977"/>
        <dbReference type="EC" id="3.1.3.16"/>
    </reaction>
</comment>
<evidence type="ECO:0000256" key="1">
    <source>
        <dbReference type="ARBA" id="ARBA00022723"/>
    </source>
</evidence>
<protein>
    <recommendedName>
        <fullName evidence="4">Serine/threonine-protein phosphatase</fullName>
        <ecNumber evidence="4">3.1.3.16</ecNumber>
    </recommendedName>
</protein>
<dbReference type="EC" id="3.1.3.16" evidence="4"/>
<evidence type="ECO:0000313" key="6">
    <source>
        <dbReference type="EMBL" id="CAD8045115.1"/>
    </source>
</evidence>
<name>A0A8S1PZH6_PARPR</name>
<dbReference type="InterPro" id="IPR047129">
    <property type="entry name" value="PPA2-like"/>
</dbReference>
<dbReference type="Pfam" id="PF00149">
    <property type="entry name" value="Metallophos"/>
    <property type="match status" value="1"/>
</dbReference>
<comment type="similarity">
    <text evidence="4">Belongs to the PPP phosphatase family.</text>
</comment>
<evidence type="ECO:0000256" key="3">
    <source>
        <dbReference type="ARBA" id="ARBA00023211"/>
    </source>
</evidence>
<dbReference type="EMBL" id="CAJJDM010000006">
    <property type="protein sequence ID" value="CAD8045115.1"/>
    <property type="molecule type" value="Genomic_DNA"/>
</dbReference>
<dbReference type="AlphaFoldDB" id="A0A8S1PZH6"/>
<dbReference type="PROSITE" id="PS00125">
    <property type="entry name" value="SER_THR_PHOSPHATASE"/>
    <property type="match status" value="1"/>
</dbReference>
<sequence length="309" mass="35582">MQTDLDKSIEKLKNGELLKEKDVKQLCAKIREIFIEEGNVQRIDPPVIVVGDIHGQLYDLFEIFKQSGEVGDQNYLFLGDYVNRGFHSIESICLLYALKIKNPDKITLLRGNHESRILTQTFGLYDEAMRKYGSLNIWRYLTESFDYMPLSALIDEKIWCVHGGIAQDAKLLDDVRALNRLSEIPDNGEMCELLWNDPNEQELKGFGESKRGVGKEFGQDVFTQFLQTNNLSCVLRAHQVIMEGYRSIYKDQLKTIFSAPNYCYRCGNSGAVCEVSDKLEMRAKIFQASENQMKNAQTKIWNQNPDYFL</sequence>
<dbReference type="Proteomes" id="UP000688137">
    <property type="component" value="Unassembled WGS sequence"/>
</dbReference>
<keyword evidence="1" id="KW-0479">Metal-binding</keyword>
<proteinExistence type="inferred from homology"/>
<evidence type="ECO:0000256" key="4">
    <source>
        <dbReference type="RuleBase" id="RU004273"/>
    </source>
</evidence>
<dbReference type="GO" id="GO:0004722">
    <property type="term" value="F:protein serine/threonine phosphatase activity"/>
    <property type="evidence" value="ECO:0007669"/>
    <property type="project" value="UniProtKB-EC"/>
</dbReference>
<comment type="caution">
    <text evidence="7">The sequence shown here is derived from an EMBL/GenBank/DDBJ whole genome shotgun (WGS) entry which is preliminary data.</text>
</comment>
<dbReference type="SMART" id="SM00156">
    <property type="entry name" value="PP2Ac"/>
    <property type="match status" value="1"/>
</dbReference>
<reference evidence="7" key="1">
    <citation type="submission" date="2021-01" db="EMBL/GenBank/DDBJ databases">
        <authorList>
            <consortium name="Genoscope - CEA"/>
            <person name="William W."/>
        </authorList>
    </citation>
    <scope>NUCLEOTIDE SEQUENCE</scope>
</reference>
<evidence type="ECO:0000313" key="8">
    <source>
        <dbReference type="Proteomes" id="UP000688137"/>
    </source>
</evidence>